<feature type="compositionally biased region" description="Basic and acidic residues" evidence="1">
    <location>
        <begin position="16"/>
        <end position="29"/>
    </location>
</feature>
<comment type="caution">
    <text evidence="2">The sequence shown here is derived from an EMBL/GenBank/DDBJ whole genome shotgun (WGS) entry which is preliminary data.</text>
</comment>
<accession>A0ABS8P1H5</accession>
<feature type="region of interest" description="Disordered" evidence="1">
    <location>
        <begin position="1"/>
        <end position="51"/>
    </location>
</feature>
<feature type="compositionally biased region" description="Basic and acidic residues" evidence="1">
    <location>
        <begin position="104"/>
        <end position="122"/>
    </location>
</feature>
<evidence type="ECO:0000313" key="2">
    <source>
        <dbReference type="EMBL" id="MCD2191842.1"/>
    </source>
</evidence>
<sequence length="161" mass="17408">MLVERQPIVHAVQHGRRAESEPDEREPRSRGAVARRQAQEVPGYSGPQRVVDGIGEYTPHRHHRRGNLAFHHLYHGLGTTEDQATDRAEEQHVPGDHLAAAGQVEHDRDRQHPGELSRDTQRRGLGSGAAAVVGVRVAAGGSGVDQIIEPGAPAGWLFGSA</sequence>
<dbReference type="EMBL" id="JAJNDB010000001">
    <property type="protein sequence ID" value="MCD2191842.1"/>
    <property type="molecule type" value="Genomic_DNA"/>
</dbReference>
<organism evidence="2 3">
    <name type="scientific">Actinomycetospora endophytica</name>
    <dbReference type="NCBI Taxonomy" id="2291215"/>
    <lineage>
        <taxon>Bacteria</taxon>
        <taxon>Bacillati</taxon>
        <taxon>Actinomycetota</taxon>
        <taxon>Actinomycetes</taxon>
        <taxon>Pseudonocardiales</taxon>
        <taxon>Pseudonocardiaceae</taxon>
        <taxon>Actinomycetospora</taxon>
    </lineage>
</organism>
<feature type="compositionally biased region" description="Basic and acidic residues" evidence="1">
    <location>
        <begin position="84"/>
        <end position="95"/>
    </location>
</feature>
<feature type="region of interest" description="Disordered" evidence="1">
    <location>
        <begin position="79"/>
        <end position="127"/>
    </location>
</feature>
<protein>
    <submittedName>
        <fullName evidence="2">Uncharacterized protein</fullName>
    </submittedName>
</protein>
<keyword evidence="3" id="KW-1185">Reference proteome</keyword>
<gene>
    <name evidence="2" type="ORF">LQ327_00355</name>
</gene>
<reference evidence="2 3" key="1">
    <citation type="submission" date="2021-11" db="EMBL/GenBank/DDBJ databases">
        <title>Draft genome sequence of Actinomycetospora sp. SF1 isolated from the rhizosphere soil.</title>
        <authorList>
            <person name="Duangmal K."/>
            <person name="Chantavorakit T."/>
        </authorList>
    </citation>
    <scope>NUCLEOTIDE SEQUENCE [LARGE SCALE GENOMIC DNA]</scope>
    <source>
        <strain evidence="2 3">TBRC 5722</strain>
    </source>
</reference>
<evidence type="ECO:0000256" key="1">
    <source>
        <dbReference type="SAM" id="MobiDB-lite"/>
    </source>
</evidence>
<dbReference type="Proteomes" id="UP001199469">
    <property type="component" value="Unassembled WGS sequence"/>
</dbReference>
<evidence type="ECO:0000313" key="3">
    <source>
        <dbReference type="Proteomes" id="UP001199469"/>
    </source>
</evidence>
<proteinExistence type="predicted"/>
<name>A0ABS8P1H5_9PSEU</name>